<keyword evidence="2" id="KW-1185">Reference proteome</keyword>
<evidence type="ECO:0008006" key="3">
    <source>
        <dbReference type="Google" id="ProtNLM"/>
    </source>
</evidence>
<dbReference type="OrthoDB" id="4347at2759"/>
<sequence>MLPIPVSFGERPRRSFSRKQSRRGVVDALLQRSRITNLGVILLASFAVLSFLYNLRYYVSESYTGAAPPRSILATISRQDAEKLNHLVIVPGHSIWTGHNANERLNEDDWILESYQRGGGRVAAFYDHIAKGAEIAVNDPHSLLVFSGGQTRIGSTTTEAESYMRLAHKSNAFNLSSPQALFPRATTEDFALDSFQNLLFSIARFFEYTGRYPERITVVGYEMKRRRFVKLHRAALHWPIDRFHYLGADPYGEEGVQAQDGENKNGYLPYLEDKYGCHSYLLTKRRQRNPFRRFHPYYASAPGLKGLFDWCPDKPTMLFDGTLPWST</sequence>
<name>A0A8H6ZU64_PLEOS</name>
<evidence type="ECO:0000313" key="2">
    <source>
        <dbReference type="Proteomes" id="UP000623687"/>
    </source>
</evidence>
<dbReference type="Proteomes" id="UP000623687">
    <property type="component" value="Unassembled WGS sequence"/>
</dbReference>
<dbReference type="PANTHER" id="PTHR28110">
    <property type="entry name" value="TRANSMEMBRANE PROTEIN"/>
    <property type="match status" value="1"/>
</dbReference>
<comment type="caution">
    <text evidence="1">The sequence shown here is derived from an EMBL/GenBank/DDBJ whole genome shotgun (WGS) entry which is preliminary data.</text>
</comment>
<dbReference type="PANTHER" id="PTHR28110:SF1">
    <property type="entry name" value="TRANSMEMBRANE PROTEIN"/>
    <property type="match status" value="1"/>
</dbReference>
<reference evidence="1" key="1">
    <citation type="submission" date="2019-07" db="EMBL/GenBank/DDBJ databases">
        <authorList>
            <person name="Palmer J.M."/>
        </authorList>
    </citation>
    <scope>NUCLEOTIDE SEQUENCE</scope>
    <source>
        <strain evidence="1">PC9</strain>
    </source>
</reference>
<dbReference type="AlphaFoldDB" id="A0A8H6ZU64"/>
<dbReference type="GO" id="GO:0005737">
    <property type="term" value="C:cytoplasm"/>
    <property type="evidence" value="ECO:0007669"/>
    <property type="project" value="TreeGrafter"/>
</dbReference>
<organism evidence="1 2">
    <name type="scientific">Pleurotus ostreatus</name>
    <name type="common">Oyster mushroom</name>
    <name type="synonym">White-rot fungus</name>
    <dbReference type="NCBI Taxonomy" id="5322"/>
    <lineage>
        <taxon>Eukaryota</taxon>
        <taxon>Fungi</taxon>
        <taxon>Dikarya</taxon>
        <taxon>Basidiomycota</taxon>
        <taxon>Agaricomycotina</taxon>
        <taxon>Agaricomycetes</taxon>
        <taxon>Agaricomycetidae</taxon>
        <taxon>Agaricales</taxon>
        <taxon>Pleurotineae</taxon>
        <taxon>Pleurotaceae</taxon>
        <taxon>Pleurotus</taxon>
    </lineage>
</organism>
<dbReference type="EMBL" id="JACETU010000005">
    <property type="protein sequence ID" value="KAF7428541.1"/>
    <property type="molecule type" value="Genomic_DNA"/>
</dbReference>
<evidence type="ECO:0000313" key="1">
    <source>
        <dbReference type="EMBL" id="KAF7428541.1"/>
    </source>
</evidence>
<dbReference type="RefSeq" id="XP_036630913.1">
    <property type="nucleotide sequence ID" value="XM_036777293.1"/>
</dbReference>
<dbReference type="VEuPathDB" id="FungiDB:PC9H_007765"/>
<dbReference type="InterPro" id="IPR055323">
    <property type="entry name" value="C57A10.07/YOR238W"/>
</dbReference>
<proteinExistence type="predicted"/>
<dbReference type="GeneID" id="59377583"/>
<gene>
    <name evidence="1" type="ORF">PC9H_007765</name>
</gene>
<accession>A0A8H6ZU64</accession>
<protein>
    <recommendedName>
        <fullName evidence="3">DUF218 domain-containing protein</fullName>
    </recommendedName>
</protein>